<keyword evidence="4" id="KW-0862">Zinc</keyword>
<dbReference type="GO" id="GO:0016788">
    <property type="term" value="F:hydrolase activity, acting on ester bonds"/>
    <property type="evidence" value="ECO:0007669"/>
    <property type="project" value="InterPro"/>
</dbReference>
<evidence type="ECO:0000313" key="6">
    <source>
        <dbReference type="EMBL" id="RFO98513.1"/>
    </source>
</evidence>
<proteinExistence type="predicted"/>
<organism evidence="6 7">
    <name type="scientific">Rhodoferax lacus</name>
    <dbReference type="NCBI Taxonomy" id="2184758"/>
    <lineage>
        <taxon>Bacteria</taxon>
        <taxon>Pseudomonadati</taxon>
        <taxon>Pseudomonadota</taxon>
        <taxon>Betaproteobacteria</taxon>
        <taxon>Burkholderiales</taxon>
        <taxon>Comamonadaceae</taxon>
        <taxon>Rhodoferax</taxon>
    </lineage>
</organism>
<accession>A0A3E1RGY8</accession>
<keyword evidence="3" id="KW-0378">Hydrolase</keyword>
<dbReference type="AlphaFoldDB" id="A0A3E1RGY8"/>
<dbReference type="GO" id="GO:0046872">
    <property type="term" value="F:metal ion binding"/>
    <property type="evidence" value="ECO:0007669"/>
    <property type="project" value="UniProtKB-KW"/>
</dbReference>
<name>A0A3E1RGY8_9BURK</name>
<evidence type="ECO:0000313" key="7">
    <source>
        <dbReference type="Proteomes" id="UP000260665"/>
    </source>
</evidence>
<gene>
    <name evidence="6" type="ORF">DIC66_01080</name>
</gene>
<dbReference type="Pfam" id="PF24827">
    <property type="entry name" value="AstE_AspA_cat"/>
    <property type="match status" value="1"/>
</dbReference>
<dbReference type="PANTHER" id="PTHR37326:SF1">
    <property type="entry name" value="BLL3975 PROTEIN"/>
    <property type="match status" value="1"/>
</dbReference>
<protein>
    <submittedName>
        <fullName evidence="6">Succinylglutamate desuccinylase</fullName>
    </submittedName>
</protein>
<dbReference type="SUPFAM" id="SSF53187">
    <property type="entry name" value="Zn-dependent exopeptidases"/>
    <property type="match status" value="1"/>
</dbReference>
<evidence type="ECO:0000256" key="1">
    <source>
        <dbReference type="ARBA" id="ARBA00001947"/>
    </source>
</evidence>
<keyword evidence="7" id="KW-1185">Reference proteome</keyword>
<dbReference type="EMBL" id="QFZK01000001">
    <property type="protein sequence ID" value="RFO98513.1"/>
    <property type="molecule type" value="Genomic_DNA"/>
</dbReference>
<evidence type="ECO:0000256" key="2">
    <source>
        <dbReference type="ARBA" id="ARBA00022723"/>
    </source>
</evidence>
<evidence type="ECO:0000259" key="5">
    <source>
        <dbReference type="Pfam" id="PF24827"/>
    </source>
</evidence>
<dbReference type="CDD" id="cd06250">
    <property type="entry name" value="M14_PaAOTO_like"/>
    <property type="match status" value="1"/>
</dbReference>
<dbReference type="PANTHER" id="PTHR37326">
    <property type="entry name" value="BLL3975 PROTEIN"/>
    <property type="match status" value="1"/>
</dbReference>
<reference evidence="6 7" key="1">
    <citation type="submission" date="2018-05" db="EMBL/GenBank/DDBJ databases">
        <title>Rhodoferax soyangensis sp.nov., isolated from an oligotrophic freshwater lake.</title>
        <authorList>
            <person name="Park M."/>
        </authorList>
    </citation>
    <scope>NUCLEOTIDE SEQUENCE [LARGE SCALE GENOMIC DNA]</scope>
    <source>
        <strain evidence="6 7">IMCC26218</strain>
    </source>
</reference>
<dbReference type="InterPro" id="IPR053138">
    <property type="entry name" value="N-alpha-Ac-DABA_deacetylase"/>
</dbReference>
<sequence>MQRIDHPLLSPSLGSHKTLTSFHFGKAGSGLKIYIQASLHAEELPGMLVAYHLRPLLEAAEAAGQVVGEVVLVPVSNPIGLSQRLDHKPMGRFELDSSENFNRNYPDFAKAVLPALTDKLGADPAANVRMVRQAMAAHLASLKPATELQSLRQTLLGLAFDADIVLDLHCDCEGVMHFYCEESCWPQLAPIAHFMGSQAILLAKDSGGGPIDEALSGTWWRLAEALKHQGLDHPLPQGCCTTTIELRGELDVTHAYAMQDARSIFSYLEHLGVLATGNTPAVPAALCQPTPLAGSETLRATGSGVVVYAAQPGQTMKTGELVAEVINPLDGVAERVLAGVDGVFYARILNRYVTAGCEVGKIAGATPFRTGSLLGN</sequence>
<comment type="cofactor">
    <cofactor evidence="1">
        <name>Zn(2+)</name>
        <dbReference type="ChEBI" id="CHEBI:29105"/>
    </cofactor>
</comment>
<dbReference type="RefSeq" id="WP_117173190.1">
    <property type="nucleotide sequence ID" value="NZ_QFZK01000001.1"/>
</dbReference>
<dbReference type="OrthoDB" id="527673at2"/>
<feature type="domain" description="Succinylglutamate desuccinylase/Aspartoacylase catalytic" evidence="5">
    <location>
        <begin position="30"/>
        <end position="201"/>
    </location>
</feature>
<dbReference type="Proteomes" id="UP000260665">
    <property type="component" value="Unassembled WGS sequence"/>
</dbReference>
<evidence type="ECO:0000256" key="4">
    <source>
        <dbReference type="ARBA" id="ARBA00022833"/>
    </source>
</evidence>
<evidence type="ECO:0000256" key="3">
    <source>
        <dbReference type="ARBA" id="ARBA00022801"/>
    </source>
</evidence>
<comment type="caution">
    <text evidence="6">The sequence shown here is derived from an EMBL/GenBank/DDBJ whole genome shotgun (WGS) entry which is preliminary data.</text>
</comment>
<keyword evidence="2" id="KW-0479">Metal-binding</keyword>
<dbReference type="InterPro" id="IPR055438">
    <property type="entry name" value="AstE_AspA_cat"/>
</dbReference>
<dbReference type="Gene3D" id="3.40.630.10">
    <property type="entry name" value="Zn peptidases"/>
    <property type="match status" value="1"/>
</dbReference>